<protein>
    <submittedName>
        <fullName evidence="2">Wsv023-like protein</fullName>
    </submittedName>
</protein>
<feature type="region of interest" description="Disordered" evidence="1">
    <location>
        <begin position="1"/>
        <end position="23"/>
    </location>
</feature>
<evidence type="ECO:0000256" key="1">
    <source>
        <dbReference type="SAM" id="MobiDB-lite"/>
    </source>
</evidence>
<name>A0A9C7F0D1_9VIRU</name>
<feature type="compositionally biased region" description="Polar residues" evidence="1">
    <location>
        <begin position="253"/>
        <end position="264"/>
    </location>
</feature>
<accession>A0A9C7F0D1</accession>
<organism evidence="2">
    <name type="scientific">Melicertus latisulcatus pemonivirus</name>
    <dbReference type="NCBI Taxonomy" id="2984278"/>
    <lineage>
        <taxon>Viruses</taxon>
        <taxon>Viruses incertae sedis</taxon>
        <taxon>Naldaviricetes</taxon>
        <taxon>Nimaviridae</taxon>
    </lineage>
</organism>
<feature type="region of interest" description="Disordered" evidence="1">
    <location>
        <begin position="236"/>
        <end position="264"/>
    </location>
</feature>
<reference evidence="2" key="1">
    <citation type="submission" date="2022-10" db="EMBL/GenBank/DDBJ databases">
        <title>Genome sequences of endogenous nimaviruses in decapod crustaceans.</title>
        <authorList>
            <person name="Kawato S."/>
            <person name="Nozaki R."/>
            <person name="Kondo H."/>
            <person name="Hirono I."/>
        </authorList>
    </citation>
    <scope>NUCLEOTIDE SEQUENCE</scope>
    <source>
        <strain evidence="2">Okinawa2016</strain>
    </source>
</reference>
<proteinExistence type="predicted"/>
<sequence length="292" mass="31797">MDSRRKDNTVTSSDGTGSKGIPRFPHDYDGINVDFNNIVSMLPIIGNIVDATPETLVGPPATEEGEAQDVAESITRDLRLLADNPAMVHLFESFLRCAGGKSTLPRKETMEIKSEIEIADDTCTQVAASVSIVDPLFKLELLANMMCGDMKIMKIVAESMIMQCHPVWTQLAAAVRVTSETLTMLLAIWYRIGSRLDINALAQGKRELTILPSDDSRVAAANMDVKQLMSNLRRGDQFSDAGSESSCADGKSSKPTGAGSRSSYASIQPLPLHERLRDEIVPILKVARDSLM</sequence>
<dbReference type="EMBL" id="LC738875">
    <property type="protein sequence ID" value="BDT62421.1"/>
    <property type="molecule type" value="Genomic_DNA"/>
</dbReference>
<evidence type="ECO:0000313" key="2">
    <source>
        <dbReference type="EMBL" id="BDT62421.1"/>
    </source>
</evidence>